<keyword evidence="1" id="KW-0472">Membrane</keyword>
<evidence type="ECO:0000256" key="1">
    <source>
        <dbReference type="SAM" id="Phobius"/>
    </source>
</evidence>
<protein>
    <submittedName>
        <fullName evidence="2">Uncharacterized protein</fullName>
    </submittedName>
</protein>
<sequence length="171" mass="19210">MNEKLRLILRIFFIIIGILLIYSGLMLVLSTKLEIKEMMILAKVKPIIPLPFSVMEFAFLFNGAIIFIIGLRPLFALYLSKKQILPILIRILSIFSSIVLINPMILEIGSILHGKVDFLAIATAPGLYFPGGLFIHVFFEHWLGGILGFSIGVYPKIFASLGKILRKISHL</sequence>
<feature type="transmembrane region" description="Helical" evidence="1">
    <location>
        <begin position="50"/>
        <end position="75"/>
    </location>
</feature>
<accession>A0A0F2LLK2</accession>
<organism evidence="2">
    <name type="scientific">Candidatus Aramenus sulfurataquae</name>
    <dbReference type="NCBI Taxonomy" id="1326980"/>
    <lineage>
        <taxon>Archaea</taxon>
        <taxon>Thermoproteota</taxon>
        <taxon>Thermoprotei</taxon>
        <taxon>Sulfolobales</taxon>
        <taxon>Sulfolobaceae</taxon>
        <taxon>Candidatus Aramenus</taxon>
    </lineage>
</organism>
<dbReference type="AlphaFoldDB" id="A0A0F2LLK2"/>
<keyword evidence="1" id="KW-1133">Transmembrane helix</keyword>
<gene>
    <name evidence="2" type="ORF">TQ35_07340</name>
</gene>
<feature type="transmembrane region" description="Helical" evidence="1">
    <location>
        <begin position="87"/>
        <end position="106"/>
    </location>
</feature>
<comment type="caution">
    <text evidence="2">The sequence shown here is derived from an EMBL/GenBank/DDBJ whole genome shotgun (WGS) entry which is preliminary data.</text>
</comment>
<name>A0A0F2LLK2_9CREN</name>
<feature type="transmembrane region" description="Helical" evidence="1">
    <location>
        <begin position="7"/>
        <end position="29"/>
    </location>
</feature>
<keyword evidence="1" id="KW-0812">Transmembrane</keyword>
<dbReference type="EMBL" id="JZWS01000108">
    <property type="protein sequence ID" value="KJR78422.1"/>
    <property type="molecule type" value="Genomic_DNA"/>
</dbReference>
<evidence type="ECO:0000313" key="2">
    <source>
        <dbReference type="EMBL" id="KJR78422.1"/>
    </source>
</evidence>
<reference evidence="2" key="1">
    <citation type="submission" date="2015-03" db="EMBL/GenBank/DDBJ databases">
        <title>Metagenome Sequencing of an Archaeal-Dominated Microbial Community from a Hot Spring at the Los Azufres Geothermal Field, Mexico.</title>
        <authorList>
            <person name="Servin-Garciduenas L.E."/>
            <person name="Martinez-Romero E."/>
        </authorList>
    </citation>
    <scope>NUCLEOTIDE SEQUENCE [LARGE SCALE GENOMIC DNA]</scope>
    <source>
        <strain evidence="2">AZ1-454</strain>
    </source>
</reference>
<proteinExistence type="predicted"/>